<dbReference type="PANTHER" id="PTHR42812:SF12">
    <property type="entry name" value="BETA-XYLOSIDASE-RELATED"/>
    <property type="match status" value="1"/>
</dbReference>
<dbReference type="InterPro" id="IPR023296">
    <property type="entry name" value="Glyco_hydro_beta-prop_sf"/>
</dbReference>
<feature type="compositionally biased region" description="Gly residues" evidence="5">
    <location>
        <begin position="446"/>
        <end position="461"/>
    </location>
</feature>
<evidence type="ECO:0000256" key="5">
    <source>
        <dbReference type="SAM" id="MobiDB-lite"/>
    </source>
</evidence>
<keyword evidence="3 4" id="KW-0326">Glycosidase</keyword>
<evidence type="ECO:0000256" key="3">
    <source>
        <dbReference type="ARBA" id="ARBA00023295"/>
    </source>
</evidence>
<sequence length="494" mass="51855">MTEPSTAAMPATASSAVRPVVPGFHPDPSICRVGERYYLAHSSFEYSPAVPVWVSDDLVTWALVGHALGRAEQFPAGAFAPSLGVYAPTLRHHDGRFWMITTTVGMGDGQVLVTADDAAGPWSAPVRLEGLTGIDPDIAWDDEGRCLITWSGTHEGRSAIMQAEVEPATGAVLEEPRPLWSGTGLAHPEAPHVFRRGEHWYLVIAEGGTERGHTVAVARSDSPRGPFAGAPHNPLLTHRSTSLPVQNTGHADLVERPDGSWAMVYLGVRARGGTPHWHVNGRETFLAGIVWEDGWPTVVEDAFAVPPFPSTMRLDPGAPLDLHWVSPGARLDTFVTPGADGFALAPSEDDGLALLARRCLDERWAATVTVDPGDGVAELRLHLDHRHWYAVRAGATEVVAVARIGDVEHEVARTAHAGAPVVLGLAAVQARHGGPDDIVLSVAADGAGGTSEPGGVPGGATGAAAGEPTRGSRAWMGATSPRRLPGASPDACGG</sequence>
<name>A0ABQ6IEB8_9MICO</name>
<evidence type="ECO:0000313" key="7">
    <source>
        <dbReference type="Proteomes" id="UP001157125"/>
    </source>
</evidence>
<dbReference type="EMBL" id="BSUN01000001">
    <property type="protein sequence ID" value="GMA35536.1"/>
    <property type="molecule type" value="Genomic_DNA"/>
</dbReference>
<evidence type="ECO:0000256" key="2">
    <source>
        <dbReference type="ARBA" id="ARBA00022801"/>
    </source>
</evidence>
<dbReference type="SUPFAM" id="SSF75005">
    <property type="entry name" value="Arabinanase/levansucrase/invertase"/>
    <property type="match status" value="1"/>
</dbReference>
<keyword evidence="7" id="KW-1185">Reference proteome</keyword>
<dbReference type="PANTHER" id="PTHR42812">
    <property type="entry name" value="BETA-XYLOSIDASE"/>
    <property type="match status" value="1"/>
</dbReference>
<dbReference type="Gene3D" id="2.115.10.20">
    <property type="entry name" value="Glycosyl hydrolase domain, family 43"/>
    <property type="match status" value="1"/>
</dbReference>
<comment type="caution">
    <text evidence="6">The sequence shown here is derived from an EMBL/GenBank/DDBJ whole genome shotgun (WGS) entry which is preliminary data.</text>
</comment>
<gene>
    <name evidence="6" type="ORF">GCM10025876_17400</name>
</gene>
<feature type="compositionally biased region" description="Low complexity" evidence="5">
    <location>
        <begin position="462"/>
        <end position="471"/>
    </location>
</feature>
<proteinExistence type="inferred from homology"/>
<organism evidence="6 7">
    <name type="scientific">Demequina litorisediminis</name>
    <dbReference type="NCBI Taxonomy" id="1849022"/>
    <lineage>
        <taxon>Bacteria</taxon>
        <taxon>Bacillati</taxon>
        <taxon>Actinomycetota</taxon>
        <taxon>Actinomycetes</taxon>
        <taxon>Micrococcales</taxon>
        <taxon>Demequinaceae</taxon>
        <taxon>Demequina</taxon>
    </lineage>
</organism>
<dbReference type="Pfam" id="PF04616">
    <property type="entry name" value="Glyco_hydro_43"/>
    <property type="match status" value="1"/>
</dbReference>
<dbReference type="GO" id="GO:0016787">
    <property type="term" value="F:hydrolase activity"/>
    <property type="evidence" value="ECO:0007669"/>
    <property type="project" value="UniProtKB-KW"/>
</dbReference>
<protein>
    <submittedName>
        <fullName evidence="6">Glycoside hydrolase 43 family protein</fullName>
    </submittedName>
</protein>
<keyword evidence="2 4" id="KW-0378">Hydrolase</keyword>
<evidence type="ECO:0000256" key="1">
    <source>
        <dbReference type="ARBA" id="ARBA00009865"/>
    </source>
</evidence>
<dbReference type="InterPro" id="IPR006710">
    <property type="entry name" value="Glyco_hydro_43"/>
</dbReference>
<dbReference type="RefSeq" id="WP_284328044.1">
    <property type="nucleotide sequence ID" value="NZ_BSUN01000001.1"/>
</dbReference>
<feature type="region of interest" description="Disordered" evidence="5">
    <location>
        <begin position="444"/>
        <end position="494"/>
    </location>
</feature>
<accession>A0ABQ6IEB8</accession>
<evidence type="ECO:0000313" key="6">
    <source>
        <dbReference type="EMBL" id="GMA35536.1"/>
    </source>
</evidence>
<reference evidence="7" key="1">
    <citation type="journal article" date="2019" name="Int. J. Syst. Evol. Microbiol.">
        <title>The Global Catalogue of Microorganisms (GCM) 10K type strain sequencing project: providing services to taxonomists for standard genome sequencing and annotation.</title>
        <authorList>
            <consortium name="The Broad Institute Genomics Platform"/>
            <consortium name="The Broad Institute Genome Sequencing Center for Infectious Disease"/>
            <person name="Wu L."/>
            <person name="Ma J."/>
        </authorList>
    </citation>
    <scope>NUCLEOTIDE SEQUENCE [LARGE SCALE GENOMIC DNA]</scope>
    <source>
        <strain evidence="7">NBRC 112299</strain>
    </source>
</reference>
<dbReference type="Gene3D" id="2.60.120.200">
    <property type="match status" value="1"/>
</dbReference>
<evidence type="ECO:0000256" key="4">
    <source>
        <dbReference type="RuleBase" id="RU361187"/>
    </source>
</evidence>
<dbReference type="Proteomes" id="UP001157125">
    <property type="component" value="Unassembled WGS sequence"/>
</dbReference>
<dbReference type="InterPro" id="IPR051795">
    <property type="entry name" value="Glycosyl_Hydrlase_43"/>
</dbReference>
<dbReference type="CDD" id="cd18617">
    <property type="entry name" value="GH43_XynB-like"/>
    <property type="match status" value="1"/>
</dbReference>
<comment type="similarity">
    <text evidence="1 4">Belongs to the glycosyl hydrolase 43 family.</text>
</comment>